<evidence type="ECO:0000313" key="2">
    <source>
        <dbReference type="EMBL" id="PWH84163.1"/>
    </source>
</evidence>
<dbReference type="RefSeq" id="WP_109352167.1">
    <property type="nucleotide sequence ID" value="NZ_QFRI01000001.1"/>
</dbReference>
<dbReference type="EMBL" id="QFRI01000001">
    <property type="protein sequence ID" value="PWH84163.1"/>
    <property type="molecule type" value="Genomic_DNA"/>
</dbReference>
<keyword evidence="1" id="KW-0812">Transmembrane</keyword>
<name>A0A2U2X8U4_9FLAO</name>
<dbReference type="Proteomes" id="UP000245375">
    <property type="component" value="Unassembled WGS sequence"/>
</dbReference>
<feature type="transmembrane region" description="Helical" evidence="1">
    <location>
        <begin position="7"/>
        <end position="28"/>
    </location>
</feature>
<organism evidence="2 3">
    <name type="scientific">Algibacter marinivivus</name>
    <dbReference type="NCBI Taxonomy" id="2100723"/>
    <lineage>
        <taxon>Bacteria</taxon>
        <taxon>Pseudomonadati</taxon>
        <taxon>Bacteroidota</taxon>
        <taxon>Flavobacteriia</taxon>
        <taxon>Flavobacteriales</taxon>
        <taxon>Flavobacteriaceae</taxon>
        <taxon>Algibacter</taxon>
    </lineage>
</organism>
<feature type="transmembrane region" description="Helical" evidence="1">
    <location>
        <begin position="72"/>
        <end position="89"/>
    </location>
</feature>
<keyword evidence="1" id="KW-0472">Membrane</keyword>
<accession>A0A2U2X8U4</accession>
<reference evidence="2" key="1">
    <citation type="submission" date="2018-05" db="EMBL/GenBank/DDBJ databases">
        <title>Algibacter marinivivus sp. nov., isolated from sample around a algae.</title>
        <authorList>
            <person name="Zhong X."/>
        </authorList>
    </citation>
    <scope>NUCLEOTIDE SEQUENCE [LARGE SCALE GENOMIC DNA]</scope>
    <source>
        <strain evidence="2">ZY111</strain>
    </source>
</reference>
<keyword evidence="1" id="KW-1133">Transmembrane helix</keyword>
<keyword evidence="3" id="KW-1185">Reference proteome</keyword>
<dbReference type="AlphaFoldDB" id="A0A2U2X8U4"/>
<evidence type="ECO:0000256" key="1">
    <source>
        <dbReference type="SAM" id="Phobius"/>
    </source>
</evidence>
<evidence type="ECO:0000313" key="3">
    <source>
        <dbReference type="Proteomes" id="UP000245375"/>
    </source>
</evidence>
<feature type="transmembrane region" description="Helical" evidence="1">
    <location>
        <begin position="119"/>
        <end position="137"/>
    </location>
</feature>
<gene>
    <name evidence="2" type="ORF">DIS18_06370</name>
</gene>
<protein>
    <submittedName>
        <fullName evidence="2">Uncharacterized protein</fullName>
    </submittedName>
</protein>
<dbReference type="OrthoDB" id="1446429at2"/>
<sequence length="143" mass="14826">MGLHKILKIVAFALAIIGAIVALVIIAGDEDTAQSMSGNMLLIAYAVLGIVLLLVLLFVIKGLFAGDIKKTLMTVGAFAAVLIISYVISSGSDLDLQPFVDKGADVTEATSKNVGAGLYAFYILAAVAIGSMLFGGAKKMFNK</sequence>
<feature type="transmembrane region" description="Helical" evidence="1">
    <location>
        <begin position="40"/>
        <end position="60"/>
    </location>
</feature>
<proteinExistence type="predicted"/>
<reference evidence="2" key="2">
    <citation type="submission" date="2018-05" db="EMBL/GenBank/DDBJ databases">
        <authorList>
            <person name="Lanie J.A."/>
            <person name="Ng W.-L."/>
            <person name="Kazmierczak K.M."/>
            <person name="Andrzejewski T.M."/>
            <person name="Davidsen T.M."/>
            <person name="Wayne K.J."/>
            <person name="Tettelin H."/>
            <person name="Glass J.I."/>
            <person name="Rusch D."/>
            <person name="Podicherti R."/>
            <person name="Tsui H.-C.T."/>
            <person name="Winkler M.E."/>
        </authorList>
    </citation>
    <scope>NUCLEOTIDE SEQUENCE [LARGE SCALE GENOMIC DNA]</scope>
    <source>
        <strain evidence="2">ZY111</strain>
    </source>
</reference>
<comment type="caution">
    <text evidence="2">The sequence shown here is derived from an EMBL/GenBank/DDBJ whole genome shotgun (WGS) entry which is preliminary data.</text>
</comment>